<protein>
    <submittedName>
        <fullName evidence="1">Uncharacterized protein</fullName>
    </submittedName>
</protein>
<sequence>MRRKGWKAATQQSKACRATAVAWPSRHILEFGRDRDPRPKAARSASKAVLEDIPIVARRIFRLISTFRAHFQRLLVRRCGGGVIEGGSLGREEDR</sequence>
<organism evidence="1 2">
    <name type="scientific">Vespula pensylvanica</name>
    <name type="common">Western yellow jacket</name>
    <name type="synonym">Wasp</name>
    <dbReference type="NCBI Taxonomy" id="30213"/>
    <lineage>
        <taxon>Eukaryota</taxon>
        <taxon>Metazoa</taxon>
        <taxon>Ecdysozoa</taxon>
        <taxon>Arthropoda</taxon>
        <taxon>Hexapoda</taxon>
        <taxon>Insecta</taxon>
        <taxon>Pterygota</taxon>
        <taxon>Neoptera</taxon>
        <taxon>Endopterygota</taxon>
        <taxon>Hymenoptera</taxon>
        <taxon>Apocrita</taxon>
        <taxon>Aculeata</taxon>
        <taxon>Vespoidea</taxon>
        <taxon>Vespidae</taxon>
        <taxon>Vespinae</taxon>
        <taxon>Vespula</taxon>
    </lineage>
</organism>
<proteinExistence type="predicted"/>
<reference evidence="1" key="1">
    <citation type="journal article" date="2020" name="G3 (Bethesda)">
        <title>High-Quality Assemblies for Three Invasive Social Wasps from the &lt;i&gt;Vespula&lt;/i&gt; Genus.</title>
        <authorList>
            <person name="Harrop T.W.R."/>
            <person name="Guhlin J."/>
            <person name="McLaughlin G.M."/>
            <person name="Permina E."/>
            <person name="Stockwell P."/>
            <person name="Gilligan J."/>
            <person name="Le Lec M.F."/>
            <person name="Gruber M.A.M."/>
            <person name="Quinn O."/>
            <person name="Lovegrove M."/>
            <person name="Duncan E.J."/>
            <person name="Remnant E.J."/>
            <person name="Van Eeckhoven J."/>
            <person name="Graham B."/>
            <person name="Knapp R.A."/>
            <person name="Langford K.W."/>
            <person name="Kronenberg Z."/>
            <person name="Press M.O."/>
            <person name="Eacker S.M."/>
            <person name="Wilson-Rankin E.E."/>
            <person name="Purcell J."/>
            <person name="Lester P.J."/>
            <person name="Dearden P.K."/>
        </authorList>
    </citation>
    <scope>NUCLEOTIDE SEQUENCE</scope>
    <source>
        <strain evidence="1">Volc-1</strain>
    </source>
</reference>
<dbReference type="EMBL" id="JACSDY010000006">
    <property type="protein sequence ID" value="KAF7425708.1"/>
    <property type="molecule type" value="Genomic_DNA"/>
</dbReference>
<dbReference type="AlphaFoldDB" id="A0A834P2J3"/>
<gene>
    <name evidence="1" type="ORF">H0235_008146</name>
</gene>
<name>A0A834P2J3_VESPE</name>
<dbReference type="Proteomes" id="UP000600918">
    <property type="component" value="Unassembled WGS sequence"/>
</dbReference>
<keyword evidence="2" id="KW-1185">Reference proteome</keyword>
<evidence type="ECO:0000313" key="1">
    <source>
        <dbReference type="EMBL" id="KAF7425708.1"/>
    </source>
</evidence>
<comment type="caution">
    <text evidence="1">The sequence shown here is derived from an EMBL/GenBank/DDBJ whole genome shotgun (WGS) entry which is preliminary data.</text>
</comment>
<accession>A0A834P2J3</accession>
<evidence type="ECO:0000313" key="2">
    <source>
        <dbReference type="Proteomes" id="UP000600918"/>
    </source>
</evidence>